<keyword evidence="2" id="KW-1185">Reference proteome</keyword>
<comment type="caution">
    <text evidence="1">The sequence shown here is derived from an EMBL/GenBank/DDBJ whole genome shotgun (WGS) entry which is preliminary data.</text>
</comment>
<organism evidence="1 2">
    <name type="scientific">Tanacetum coccineum</name>
    <dbReference type="NCBI Taxonomy" id="301880"/>
    <lineage>
        <taxon>Eukaryota</taxon>
        <taxon>Viridiplantae</taxon>
        <taxon>Streptophyta</taxon>
        <taxon>Embryophyta</taxon>
        <taxon>Tracheophyta</taxon>
        <taxon>Spermatophyta</taxon>
        <taxon>Magnoliopsida</taxon>
        <taxon>eudicotyledons</taxon>
        <taxon>Gunneridae</taxon>
        <taxon>Pentapetalae</taxon>
        <taxon>asterids</taxon>
        <taxon>campanulids</taxon>
        <taxon>Asterales</taxon>
        <taxon>Asteraceae</taxon>
        <taxon>Asteroideae</taxon>
        <taxon>Anthemideae</taxon>
        <taxon>Anthemidinae</taxon>
        <taxon>Tanacetum</taxon>
    </lineage>
</organism>
<accession>A0ABQ5GDS2</accession>
<dbReference type="PANTHER" id="PTHR33116">
    <property type="entry name" value="REVERSE TRANSCRIPTASE ZINC-BINDING DOMAIN-CONTAINING PROTEIN-RELATED-RELATED"/>
    <property type="match status" value="1"/>
</dbReference>
<dbReference type="EMBL" id="BQNB010018361">
    <property type="protein sequence ID" value="GJT73544.1"/>
    <property type="molecule type" value="Genomic_DNA"/>
</dbReference>
<evidence type="ECO:0000313" key="2">
    <source>
        <dbReference type="Proteomes" id="UP001151760"/>
    </source>
</evidence>
<reference evidence="1" key="2">
    <citation type="submission" date="2022-01" db="EMBL/GenBank/DDBJ databases">
        <authorList>
            <person name="Yamashiro T."/>
            <person name="Shiraishi A."/>
            <person name="Satake H."/>
            <person name="Nakayama K."/>
        </authorList>
    </citation>
    <scope>NUCLEOTIDE SEQUENCE</scope>
</reference>
<dbReference type="Proteomes" id="UP001151760">
    <property type="component" value="Unassembled WGS sequence"/>
</dbReference>
<gene>
    <name evidence="1" type="ORF">Tco_1032830</name>
</gene>
<evidence type="ECO:0000313" key="1">
    <source>
        <dbReference type="EMBL" id="GJT73544.1"/>
    </source>
</evidence>
<reference evidence="1" key="1">
    <citation type="journal article" date="2022" name="Int. J. Mol. Sci.">
        <title>Draft Genome of Tanacetum Coccineum: Genomic Comparison of Closely Related Tanacetum-Family Plants.</title>
        <authorList>
            <person name="Yamashiro T."/>
            <person name="Shiraishi A."/>
            <person name="Nakayama K."/>
            <person name="Satake H."/>
        </authorList>
    </citation>
    <scope>NUCLEOTIDE SEQUENCE</scope>
</reference>
<sequence length="392" mass="44292">MFQKAKIRWAIEGDENTKYFHGVINKKHSQMAIRGVLVDGDWIVEPFKVKKKLNHFSNRFAEHSSPRLTLESQFSNSLSSNQQSDLERDVFYDEIKKAVWDCGINKSLGADGLPSNSFVGLYKGIPFDDSLKLSHLFYADDVMFVGIPHNKVVLAAESIVCLTFSVPFNFLGVKVGGIMSRRSSWDEVIAKLTSRLSKWKLKTLSIGGRLTLIKLVLSSLPLYHMSIFKCPMGVLKFLESIRRNFFNGVTNLDRYGALSPNALLYGLDLLKAFMVLKVLLIILKLLLDAHLGLISSKSSKASLLKVLTVSLLLKKMGNGENTSFWEDSWLTDSFLKLMYPRLSLMELDKQVTVAFKLRDTSLVSSFRRVMKGGVKEEQLRLFDNSLSHIILP</sequence>
<dbReference type="PANTHER" id="PTHR33116:SF79">
    <property type="entry name" value="REVERSE TRANSCRIPTASE DOMAIN, ZINC FINGER, CCHC-TYPE-RELATED"/>
    <property type="match status" value="1"/>
</dbReference>
<evidence type="ECO:0008006" key="3">
    <source>
        <dbReference type="Google" id="ProtNLM"/>
    </source>
</evidence>
<protein>
    <recommendedName>
        <fullName evidence="3">RNA-directed DNA polymerase, eukaryota</fullName>
    </recommendedName>
</protein>
<name>A0ABQ5GDS2_9ASTR</name>
<proteinExistence type="predicted"/>